<dbReference type="EMBL" id="MN739315">
    <property type="protein sequence ID" value="QHS98342.1"/>
    <property type="molecule type" value="Genomic_DNA"/>
</dbReference>
<evidence type="ECO:0000259" key="2">
    <source>
        <dbReference type="PROSITE" id="PS50825"/>
    </source>
</evidence>
<dbReference type="InterPro" id="IPR032179">
    <property type="entry name" value="Cry22Aa_Ig-like"/>
</dbReference>
<dbReference type="InterPro" id="IPR013783">
    <property type="entry name" value="Ig-like_fold"/>
</dbReference>
<dbReference type="InterPro" id="IPR003410">
    <property type="entry name" value="HYR_dom"/>
</dbReference>
<keyword evidence="1" id="KW-0677">Repeat</keyword>
<accession>A0A6C0C209</accession>
<feature type="domain" description="HYR" evidence="2">
    <location>
        <begin position="605"/>
        <end position="689"/>
    </location>
</feature>
<dbReference type="PROSITE" id="PS50825">
    <property type="entry name" value="HYR"/>
    <property type="match status" value="1"/>
</dbReference>
<evidence type="ECO:0000313" key="3">
    <source>
        <dbReference type="EMBL" id="QHS98342.1"/>
    </source>
</evidence>
<name>A0A6C0C209_9ZZZZ</name>
<dbReference type="Pfam" id="PF16403">
    <property type="entry name" value="Bact_surface_Ig-like"/>
    <property type="match status" value="1"/>
</dbReference>
<dbReference type="Gene3D" id="2.60.40.10">
    <property type="entry name" value="Immunoglobulins"/>
    <property type="match status" value="1"/>
</dbReference>
<protein>
    <recommendedName>
        <fullName evidence="2">HYR domain-containing protein</fullName>
    </recommendedName>
</protein>
<dbReference type="AlphaFoldDB" id="A0A6C0C209"/>
<proteinExistence type="predicted"/>
<organism evidence="3">
    <name type="scientific">viral metagenome</name>
    <dbReference type="NCBI Taxonomy" id="1070528"/>
    <lineage>
        <taxon>unclassified sequences</taxon>
        <taxon>metagenomes</taxon>
        <taxon>organismal metagenomes</taxon>
    </lineage>
</organism>
<reference evidence="3" key="1">
    <citation type="journal article" date="2020" name="Nature">
        <title>Giant virus diversity and host interactions through global metagenomics.</title>
        <authorList>
            <person name="Schulz F."/>
            <person name="Roux S."/>
            <person name="Paez-Espino D."/>
            <person name="Jungbluth S."/>
            <person name="Walsh D.A."/>
            <person name="Denef V.J."/>
            <person name="McMahon K.D."/>
            <person name="Konstantinidis K.T."/>
            <person name="Eloe-Fadrosh E.A."/>
            <person name="Kyrpides N.C."/>
            <person name="Woyke T."/>
        </authorList>
    </citation>
    <scope>NUCLEOTIDE SEQUENCE</scope>
    <source>
        <strain evidence="3">GVMAG-M-3300020182-84</strain>
    </source>
</reference>
<evidence type="ECO:0000256" key="1">
    <source>
        <dbReference type="ARBA" id="ARBA00022737"/>
    </source>
</evidence>
<sequence>MPRTHPKGLIFSASKKENPINFSSMGIGARGTAIRNRISRAVFVPNRGVNFTDGNITVGMKSIISSLERINVAESGTSNTFTVKLDRQPLNKSALIIESGDTTEVKVHPKRVEFDRNNWNTPVTITVTGVDDTIDDANVDTYVKVSVLYGEDVKLIPVRNYDDEDSIQQIVFANLTNTTINKTEGSSASISVYLTKAPSGNTTISVTSDNTSAINSIATAVTFTPSDYNTPKTITLPIIDDEIDNTSARNVGLTFTESDTSRSSIITVNVDDNDVIGINHTTVPNFIYEGDSFIIDLSLSKIPEGNVGVITSTSDPSKFTVANASRTFTPANYNTTQNVQITANNGQFSTPEEVFDISFTFTAASGGGQYISTKTEQLIVYDSNKVYNTSIDSITVNEGDSFTFDVSLSTRPQAGNVVVEFNENANNRDLISDLTFTQSNWKIAQQVTVQTKVNGSTNNESDNLVLLQNVDDATPFVQKTISVTINHVAVSAPGITNITSANTNGAYNNGIISITIVFDEIVNVVTTDGTPSLALNSGGTATYVSGTGTDTLIFDYVIANGNNTADLDYSNTTALVLNGGTIKDADANDATITLVAPGQANSLGANKSLVVLTSNPVITVTGSNPETITEGTTYSDSGAAAVDALGTSLTVSTTNPVDTSTIGAYTVTYTATDAAGNNQTATRIVNVTASSNTVALTNPSTVNVVNSGGNKYVLNGGTTYNALTDYGLAIATYTLQNVPEAHPIAFLTSGNSNIAYAPVSTTTIIKVSGGGTSANANGDYYTFADENDNAINIANGDFKFMRGHTYEFQANGISSSHPFKVHFSGSDSSAIDGNSANITVSIPTSHSTTAGDLYYQCTVHSGMKANLSLFYKEVSESGETTASYDFYYGSVTVTVAGDFTSVSAYCYYHGYMGGKDLLVYSAS</sequence>